<evidence type="ECO:0000256" key="1">
    <source>
        <dbReference type="ARBA" id="ARBA00022723"/>
    </source>
</evidence>
<dbReference type="SMART" id="SM00744">
    <property type="entry name" value="RINGv"/>
    <property type="match status" value="1"/>
</dbReference>
<evidence type="ECO:0000256" key="3">
    <source>
        <dbReference type="ARBA" id="ARBA00022833"/>
    </source>
</evidence>
<protein>
    <recommendedName>
        <fullName evidence="5">RING-type domain-containing protein</fullName>
    </recommendedName>
</protein>
<name>A0AAV5JNQ0_9ROSI</name>
<evidence type="ECO:0000313" key="6">
    <source>
        <dbReference type="EMBL" id="GKV13187.1"/>
    </source>
</evidence>
<organism evidence="6 7">
    <name type="scientific">Rubroshorea leprosula</name>
    <dbReference type="NCBI Taxonomy" id="152421"/>
    <lineage>
        <taxon>Eukaryota</taxon>
        <taxon>Viridiplantae</taxon>
        <taxon>Streptophyta</taxon>
        <taxon>Embryophyta</taxon>
        <taxon>Tracheophyta</taxon>
        <taxon>Spermatophyta</taxon>
        <taxon>Magnoliopsida</taxon>
        <taxon>eudicotyledons</taxon>
        <taxon>Gunneridae</taxon>
        <taxon>Pentapetalae</taxon>
        <taxon>rosids</taxon>
        <taxon>malvids</taxon>
        <taxon>Malvales</taxon>
        <taxon>Dipterocarpaceae</taxon>
        <taxon>Rubroshorea</taxon>
    </lineage>
</organism>
<evidence type="ECO:0000256" key="4">
    <source>
        <dbReference type="PROSITE-ProRule" id="PRU00175"/>
    </source>
</evidence>
<dbReference type="Gene3D" id="3.30.40.10">
    <property type="entry name" value="Zinc/RING finger domain, C3HC4 (zinc finger)"/>
    <property type="match status" value="1"/>
</dbReference>
<dbReference type="EMBL" id="BPVZ01000038">
    <property type="protein sequence ID" value="GKV13187.1"/>
    <property type="molecule type" value="Genomic_DNA"/>
</dbReference>
<dbReference type="PANTHER" id="PTHR45969">
    <property type="entry name" value="RING ZINC FINGER PROTEIN-RELATED"/>
    <property type="match status" value="1"/>
</dbReference>
<keyword evidence="7" id="KW-1185">Reference proteome</keyword>
<dbReference type="PANTHER" id="PTHR45969:SF81">
    <property type="entry name" value="OS08G0157400 PROTEIN"/>
    <property type="match status" value="1"/>
</dbReference>
<dbReference type="GO" id="GO:0008270">
    <property type="term" value="F:zinc ion binding"/>
    <property type="evidence" value="ECO:0007669"/>
    <property type="project" value="UniProtKB-KW"/>
</dbReference>
<dbReference type="PROSITE" id="PS50089">
    <property type="entry name" value="ZF_RING_2"/>
    <property type="match status" value="1"/>
</dbReference>
<feature type="domain" description="RING-type" evidence="5">
    <location>
        <begin position="76"/>
        <end position="120"/>
    </location>
</feature>
<dbReference type="GO" id="GO:0016567">
    <property type="term" value="P:protein ubiquitination"/>
    <property type="evidence" value="ECO:0007669"/>
    <property type="project" value="TreeGrafter"/>
</dbReference>
<accession>A0AAV5JNQ0</accession>
<keyword evidence="3" id="KW-0862">Zinc</keyword>
<evidence type="ECO:0000313" key="7">
    <source>
        <dbReference type="Proteomes" id="UP001054252"/>
    </source>
</evidence>
<dbReference type="InterPro" id="IPR001841">
    <property type="entry name" value="Znf_RING"/>
</dbReference>
<dbReference type="AlphaFoldDB" id="A0AAV5JNQ0"/>
<dbReference type="SMART" id="SM00184">
    <property type="entry name" value="RING"/>
    <property type="match status" value="1"/>
</dbReference>
<evidence type="ECO:0000256" key="2">
    <source>
        <dbReference type="ARBA" id="ARBA00022771"/>
    </source>
</evidence>
<keyword evidence="1" id="KW-0479">Metal-binding</keyword>
<keyword evidence="2 4" id="KW-0863">Zinc-finger</keyword>
<dbReference type="SUPFAM" id="SSF57850">
    <property type="entry name" value="RING/U-box"/>
    <property type="match status" value="1"/>
</dbReference>
<dbReference type="Proteomes" id="UP001054252">
    <property type="component" value="Unassembled WGS sequence"/>
</dbReference>
<dbReference type="Pfam" id="PF13639">
    <property type="entry name" value="zf-RING_2"/>
    <property type="match status" value="1"/>
</dbReference>
<reference evidence="6 7" key="1">
    <citation type="journal article" date="2021" name="Commun. Biol.">
        <title>The genome of Shorea leprosula (Dipterocarpaceae) highlights the ecological relevance of drought in aseasonal tropical rainforests.</title>
        <authorList>
            <person name="Ng K.K.S."/>
            <person name="Kobayashi M.J."/>
            <person name="Fawcett J.A."/>
            <person name="Hatakeyama M."/>
            <person name="Paape T."/>
            <person name="Ng C.H."/>
            <person name="Ang C.C."/>
            <person name="Tnah L.H."/>
            <person name="Lee C.T."/>
            <person name="Nishiyama T."/>
            <person name="Sese J."/>
            <person name="O'Brien M.J."/>
            <person name="Copetti D."/>
            <person name="Mohd Noor M.I."/>
            <person name="Ong R.C."/>
            <person name="Putra M."/>
            <person name="Sireger I.Z."/>
            <person name="Indrioko S."/>
            <person name="Kosugi Y."/>
            <person name="Izuno A."/>
            <person name="Isagi Y."/>
            <person name="Lee S.L."/>
            <person name="Shimizu K.K."/>
        </authorList>
    </citation>
    <scope>NUCLEOTIDE SEQUENCE [LARGE SCALE GENOMIC DNA]</scope>
    <source>
        <strain evidence="6">214</strain>
    </source>
</reference>
<dbReference type="InterPro" id="IPR013083">
    <property type="entry name" value="Znf_RING/FYVE/PHD"/>
</dbReference>
<evidence type="ECO:0000259" key="5">
    <source>
        <dbReference type="PROSITE" id="PS50089"/>
    </source>
</evidence>
<comment type="caution">
    <text evidence="6">The sequence shown here is derived from an EMBL/GenBank/DDBJ whole genome shotgun (WGS) entry which is preliminary data.</text>
</comment>
<dbReference type="InterPro" id="IPR011016">
    <property type="entry name" value="Znf_RING-CH"/>
</dbReference>
<proteinExistence type="predicted"/>
<gene>
    <name evidence="6" type="ORF">SLEP1_g24238</name>
</gene>
<sequence length="159" mass="18422">MVSHLLCFISQLLLPNIFQEHSSIIQLHEEERPSPALLPVPYTSIIAPNMIKETLPVIEFRKYSRLQQGAVGDHDCAICLGSINGSEEIRELMNCNHVYHKECLDRWMDEGNNVTCPLCRLKLLPDDETYDHDGKDKKDPWRMERIAYLFGEDCLFQSF</sequence>
<dbReference type="GO" id="GO:0061630">
    <property type="term" value="F:ubiquitin protein ligase activity"/>
    <property type="evidence" value="ECO:0007669"/>
    <property type="project" value="TreeGrafter"/>
</dbReference>